<dbReference type="Proteomes" id="UP000186922">
    <property type="component" value="Unassembled WGS sequence"/>
</dbReference>
<dbReference type="OrthoDB" id="407674at2759"/>
<reference evidence="15 16" key="1">
    <citation type="journal article" date="2016" name="Nat. Commun.">
        <title>Extremotolerant tardigrade genome and improved radiotolerance of human cultured cells by tardigrade-unique protein.</title>
        <authorList>
            <person name="Hashimoto T."/>
            <person name="Horikawa D.D."/>
            <person name="Saito Y."/>
            <person name="Kuwahara H."/>
            <person name="Kozuka-Hata H."/>
            <person name="Shin-I T."/>
            <person name="Minakuchi Y."/>
            <person name="Ohishi K."/>
            <person name="Motoyama A."/>
            <person name="Aizu T."/>
            <person name="Enomoto A."/>
            <person name="Kondo K."/>
            <person name="Tanaka S."/>
            <person name="Hara Y."/>
            <person name="Koshikawa S."/>
            <person name="Sagara H."/>
            <person name="Miura T."/>
            <person name="Yokobori S."/>
            <person name="Miyagawa K."/>
            <person name="Suzuki Y."/>
            <person name="Kubo T."/>
            <person name="Oyama M."/>
            <person name="Kohara Y."/>
            <person name="Fujiyama A."/>
            <person name="Arakawa K."/>
            <person name="Katayama T."/>
            <person name="Toyoda A."/>
            <person name="Kunieda T."/>
        </authorList>
    </citation>
    <scope>NUCLEOTIDE SEQUENCE [LARGE SCALE GENOMIC DNA]</scope>
    <source>
        <strain evidence="15 16">YOKOZUNA-1</strain>
    </source>
</reference>
<feature type="transmembrane region" description="Helical" evidence="11">
    <location>
        <begin position="267"/>
        <end position="286"/>
    </location>
</feature>
<dbReference type="CDD" id="cd18987">
    <property type="entry name" value="LGIC_ECD_anion"/>
    <property type="match status" value="1"/>
</dbReference>
<proteinExistence type="inferred from homology"/>
<keyword evidence="7 11" id="KW-1133">Transmembrane helix</keyword>
<keyword evidence="5 11" id="KW-0812">Transmembrane</keyword>
<organism evidence="15 16">
    <name type="scientific">Ramazzottius varieornatus</name>
    <name type="common">Water bear</name>
    <name type="synonym">Tardigrade</name>
    <dbReference type="NCBI Taxonomy" id="947166"/>
    <lineage>
        <taxon>Eukaryota</taxon>
        <taxon>Metazoa</taxon>
        <taxon>Ecdysozoa</taxon>
        <taxon>Tardigrada</taxon>
        <taxon>Eutardigrada</taxon>
        <taxon>Parachela</taxon>
        <taxon>Hypsibioidea</taxon>
        <taxon>Ramazzottiidae</taxon>
        <taxon>Ramazzottius</taxon>
    </lineage>
</organism>
<dbReference type="InterPro" id="IPR006029">
    <property type="entry name" value="Neurotrans-gated_channel_TM"/>
</dbReference>
<dbReference type="PRINTS" id="PR00253">
    <property type="entry name" value="GABAARECEPTR"/>
</dbReference>
<evidence type="ECO:0000313" key="15">
    <source>
        <dbReference type="EMBL" id="GAU87640.1"/>
    </source>
</evidence>
<evidence type="ECO:0000256" key="5">
    <source>
        <dbReference type="ARBA" id="ARBA00022692"/>
    </source>
</evidence>
<dbReference type="InterPro" id="IPR006201">
    <property type="entry name" value="Neur_channel"/>
</dbReference>
<evidence type="ECO:0000256" key="10">
    <source>
        <dbReference type="ARBA" id="ARBA00023303"/>
    </source>
</evidence>
<evidence type="ECO:0000256" key="12">
    <source>
        <dbReference type="SAM" id="SignalP"/>
    </source>
</evidence>
<name>A0A1D1UGI0_RAMVA</name>
<evidence type="ECO:0000259" key="13">
    <source>
        <dbReference type="Pfam" id="PF02931"/>
    </source>
</evidence>
<evidence type="ECO:0000256" key="8">
    <source>
        <dbReference type="ARBA" id="ARBA00023065"/>
    </source>
</evidence>
<evidence type="ECO:0000256" key="2">
    <source>
        <dbReference type="ARBA" id="ARBA00004236"/>
    </source>
</evidence>
<comment type="subcellular location">
    <subcellularLocation>
        <location evidence="2">Cell membrane</location>
    </subcellularLocation>
    <subcellularLocation>
        <location evidence="1">Membrane</location>
        <topology evidence="1">Multi-pass membrane protein</topology>
    </subcellularLocation>
</comment>
<feature type="transmembrane region" description="Helical" evidence="11">
    <location>
        <begin position="330"/>
        <end position="351"/>
    </location>
</feature>
<evidence type="ECO:0000256" key="9">
    <source>
        <dbReference type="ARBA" id="ARBA00023136"/>
    </source>
</evidence>
<keyword evidence="9 11" id="KW-0472">Membrane</keyword>
<dbReference type="InterPro" id="IPR006028">
    <property type="entry name" value="GABAA/Glycine_rcpt"/>
</dbReference>
<feature type="transmembrane region" description="Helical" evidence="11">
    <location>
        <begin position="398"/>
        <end position="418"/>
    </location>
</feature>
<dbReference type="PROSITE" id="PS00236">
    <property type="entry name" value="NEUROTR_ION_CHANNEL"/>
    <property type="match status" value="1"/>
</dbReference>
<comment type="caution">
    <text evidence="11">Lacks conserved residue(s) required for the propagation of feature annotation.</text>
</comment>
<evidence type="ECO:0000256" key="11">
    <source>
        <dbReference type="RuleBase" id="RU000687"/>
    </source>
</evidence>
<keyword evidence="4" id="KW-1003">Cell membrane</keyword>
<evidence type="ECO:0000256" key="3">
    <source>
        <dbReference type="ARBA" id="ARBA00022448"/>
    </source>
</evidence>
<dbReference type="InterPro" id="IPR036734">
    <property type="entry name" value="Neur_chan_lig-bd_sf"/>
</dbReference>
<dbReference type="Gene3D" id="2.70.170.10">
    <property type="entry name" value="Neurotransmitter-gated ion-channel ligand-binding domain"/>
    <property type="match status" value="1"/>
</dbReference>
<feature type="domain" description="Neurotransmitter-gated ion-channel ligand-binding" evidence="13">
    <location>
        <begin position="47"/>
        <end position="262"/>
    </location>
</feature>
<feature type="domain" description="Neurotransmitter-gated ion-channel transmembrane" evidence="14">
    <location>
        <begin position="272"/>
        <end position="355"/>
    </location>
</feature>
<dbReference type="GO" id="GO:0004888">
    <property type="term" value="F:transmembrane signaling receptor activity"/>
    <property type="evidence" value="ECO:0007669"/>
    <property type="project" value="InterPro"/>
</dbReference>
<dbReference type="Pfam" id="PF02931">
    <property type="entry name" value="Neur_chan_LBD"/>
    <property type="match status" value="1"/>
</dbReference>
<sequence>MRCLLASVLFGTVFAIGHQDPQRNLTARDPSHNKHGKTSVQGLGDHAMLSHLLAKYDKWTRPGAYVHDSTALSGKLEDGAPTVVNVSIYIRDFTLDDAKMELHTTLTMRLTWTDERLVHPANPRHPYLFVQENHPKLWIPDIFFNNEKNAHFHHVLTPNVLYRVYPSGTVYMSTKISLTSTCPMTFTWFPLDHQTCRINLGSYGYTADQVDLQWNGTMPITVAHFQNTQGRFELKNTSFTREVLSTHNENFTMLTVNIAFARMVPPYIVHYYVPTAMLVALSWLAFWMHPDMLTPRVLLGLAALLTIYQLQTEGKSEALRVSYGNAYGFWGQLCALFAAFSLIVSVIANYWNRRDVMCYKTVNNMDTMIYTPMATPLLAGSSYSVKKEVITRGDRLDAICRVMFPLLYLCSIIAYWAVCFMT</sequence>
<dbReference type="SUPFAM" id="SSF90112">
    <property type="entry name" value="Neurotransmitter-gated ion-channel transmembrane pore"/>
    <property type="match status" value="1"/>
</dbReference>
<evidence type="ECO:0000256" key="6">
    <source>
        <dbReference type="ARBA" id="ARBA00022729"/>
    </source>
</evidence>
<accession>A0A1D1UGI0</accession>
<dbReference type="Gene3D" id="1.20.58.390">
    <property type="entry name" value="Neurotransmitter-gated ion-channel transmembrane domain"/>
    <property type="match status" value="1"/>
</dbReference>
<dbReference type="InterPro" id="IPR036719">
    <property type="entry name" value="Neuro-gated_channel_TM_sf"/>
</dbReference>
<keyword evidence="8 11" id="KW-0406">Ion transport</keyword>
<dbReference type="GO" id="GO:0005230">
    <property type="term" value="F:extracellular ligand-gated monoatomic ion channel activity"/>
    <property type="evidence" value="ECO:0007669"/>
    <property type="project" value="InterPro"/>
</dbReference>
<protein>
    <submittedName>
        <fullName evidence="15">Uncharacterized protein</fullName>
    </submittedName>
</protein>
<keyword evidence="6 12" id="KW-0732">Signal</keyword>
<gene>
    <name evidence="15" type="primary">RvY_00456-1</name>
    <name evidence="15" type="synonym">RvY_00456.1</name>
    <name evidence="15" type="ORF">RvY_00456</name>
</gene>
<evidence type="ECO:0000313" key="16">
    <source>
        <dbReference type="Proteomes" id="UP000186922"/>
    </source>
</evidence>
<evidence type="ECO:0000256" key="7">
    <source>
        <dbReference type="ARBA" id="ARBA00022989"/>
    </source>
</evidence>
<dbReference type="InterPro" id="IPR018000">
    <property type="entry name" value="Neurotransmitter_ion_chnl_CS"/>
</dbReference>
<dbReference type="STRING" id="947166.A0A1D1UGI0"/>
<keyword evidence="16" id="KW-1185">Reference proteome</keyword>
<dbReference type="GO" id="GO:0005886">
    <property type="term" value="C:plasma membrane"/>
    <property type="evidence" value="ECO:0007669"/>
    <property type="project" value="UniProtKB-SubCell"/>
</dbReference>
<comment type="similarity">
    <text evidence="11">Belongs to the ligand-gated ion channel (TC 1.A.9) family.</text>
</comment>
<comment type="caution">
    <text evidence="15">The sequence shown here is derived from an EMBL/GenBank/DDBJ whole genome shotgun (WGS) entry which is preliminary data.</text>
</comment>
<dbReference type="PANTHER" id="PTHR18945">
    <property type="entry name" value="NEUROTRANSMITTER GATED ION CHANNEL"/>
    <property type="match status" value="1"/>
</dbReference>
<dbReference type="AlphaFoldDB" id="A0A1D1UGI0"/>
<dbReference type="PRINTS" id="PR00252">
    <property type="entry name" value="NRIONCHANNEL"/>
</dbReference>
<keyword evidence="10 11" id="KW-0407">Ion channel</keyword>
<evidence type="ECO:0000256" key="4">
    <source>
        <dbReference type="ARBA" id="ARBA00022475"/>
    </source>
</evidence>
<dbReference type="SUPFAM" id="SSF63712">
    <property type="entry name" value="Nicotinic receptor ligand binding domain-like"/>
    <property type="match status" value="1"/>
</dbReference>
<keyword evidence="3 11" id="KW-0813">Transport</keyword>
<dbReference type="EMBL" id="BDGG01000001">
    <property type="protein sequence ID" value="GAU87640.1"/>
    <property type="molecule type" value="Genomic_DNA"/>
</dbReference>
<dbReference type="Pfam" id="PF02932">
    <property type="entry name" value="Neur_chan_memb"/>
    <property type="match status" value="1"/>
</dbReference>
<evidence type="ECO:0000256" key="1">
    <source>
        <dbReference type="ARBA" id="ARBA00004141"/>
    </source>
</evidence>
<dbReference type="InterPro" id="IPR038050">
    <property type="entry name" value="Neuro_actylchol_rec"/>
</dbReference>
<feature type="signal peptide" evidence="12">
    <location>
        <begin position="1"/>
        <end position="15"/>
    </location>
</feature>
<feature type="chain" id="PRO_5013062837" evidence="12">
    <location>
        <begin position="16"/>
        <end position="422"/>
    </location>
</feature>
<evidence type="ECO:0000259" key="14">
    <source>
        <dbReference type="Pfam" id="PF02932"/>
    </source>
</evidence>
<dbReference type="InterPro" id="IPR006202">
    <property type="entry name" value="Neur_chan_lig-bd"/>
</dbReference>